<dbReference type="InterPro" id="IPR050194">
    <property type="entry name" value="Glycosyltransferase_grp1"/>
</dbReference>
<keyword evidence="3 5" id="KW-0808">Transferase</keyword>
<dbReference type="InterPro" id="IPR028098">
    <property type="entry name" value="Glyco_trans_4-like_N"/>
</dbReference>
<feature type="domain" description="Glycosyltransferase subfamily 4-like N-terminal" evidence="4">
    <location>
        <begin position="14"/>
        <end position="172"/>
    </location>
</feature>
<dbReference type="AlphaFoldDB" id="A0A3N2BGE1"/>
<evidence type="ECO:0000256" key="2">
    <source>
        <dbReference type="ARBA" id="ARBA00022676"/>
    </source>
</evidence>
<dbReference type="Pfam" id="PF13439">
    <property type="entry name" value="Glyco_transf_4"/>
    <property type="match status" value="1"/>
</dbReference>
<organism evidence="5 6">
    <name type="scientific">Bogoriella caseilytica</name>
    <dbReference type="NCBI Taxonomy" id="56055"/>
    <lineage>
        <taxon>Bacteria</taxon>
        <taxon>Bacillati</taxon>
        <taxon>Actinomycetota</taxon>
        <taxon>Actinomycetes</taxon>
        <taxon>Micrococcales</taxon>
        <taxon>Bogoriellaceae</taxon>
        <taxon>Bogoriella</taxon>
    </lineage>
</organism>
<keyword evidence="2 5" id="KW-0328">Glycosyltransferase</keyword>
<keyword evidence="6" id="KW-1185">Reference proteome</keyword>
<proteinExistence type="predicted"/>
<evidence type="ECO:0000256" key="3">
    <source>
        <dbReference type="ARBA" id="ARBA00022679"/>
    </source>
</evidence>
<dbReference type="CDD" id="cd03801">
    <property type="entry name" value="GT4_PimA-like"/>
    <property type="match status" value="1"/>
</dbReference>
<comment type="caution">
    <text evidence="5">The sequence shown here is derived from an EMBL/GenBank/DDBJ whole genome shotgun (WGS) entry which is preliminary data.</text>
</comment>
<evidence type="ECO:0000313" key="5">
    <source>
        <dbReference type="EMBL" id="ROR74317.1"/>
    </source>
</evidence>
<reference evidence="5 6" key="1">
    <citation type="submission" date="2018-11" db="EMBL/GenBank/DDBJ databases">
        <title>Sequencing the genomes of 1000 actinobacteria strains.</title>
        <authorList>
            <person name="Klenk H.-P."/>
        </authorList>
    </citation>
    <scope>NUCLEOTIDE SEQUENCE [LARGE SCALE GENOMIC DNA]</scope>
    <source>
        <strain evidence="5 6">DSM 11294</strain>
    </source>
</reference>
<gene>
    <name evidence="5" type="ORF">EDD31_2725</name>
</gene>
<dbReference type="OrthoDB" id="5240531at2"/>
<sequence length="366" mass="39056">MRIGLVCPYSMDAPGGVQQHVGDLAEELIGRGHEVSVLAPAGASTPVAPYVVAAGHSTPIPYNGSVARLNVSPMAANRVNRWLRQGDFDLLHLHEPMAPALSLLTLWTTDRPIVATFHTSMDRSLGLRAAGAMFSASLGKIGARVAVSEEARRTLTHYAGGSAEVIPNGVHVGRFARAEADLRWVGTAERPTVAFLGRLDEPRKGLAVLAEAIPHVLERHPGVRFLIAGRGHAAAERRQLAPYGDSVQFLGAISDHDKRSLLKSVDIYVAPHLGGESFGIVLTEAMAAGALVVASDLPAFSAVLDGGRAGHLVPVGEPRAFADRLLAAFAGSTRMREYASEHVRRYDWPTVTDQLLEVYGRVAFSP</sequence>
<dbReference type="PANTHER" id="PTHR45947:SF3">
    <property type="entry name" value="SULFOQUINOVOSYL TRANSFERASE SQD2"/>
    <property type="match status" value="1"/>
</dbReference>
<dbReference type="Proteomes" id="UP000280668">
    <property type="component" value="Unassembled WGS sequence"/>
</dbReference>
<name>A0A3N2BGE1_9MICO</name>
<dbReference type="Gene3D" id="3.40.50.2000">
    <property type="entry name" value="Glycogen Phosphorylase B"/>
    <property type="match status" value="2"/>
</dbReference>
<dbReference type="GO" id="GO:1901137">
    <property type="term" value="P:carbohydrate derivative biosynthetic process"/>
    <property type="evidence" value="ECO:0007669"/>
    <property type="project" value="UniProtKB-ARBA"/>
</dbReference>
<dbReference type="EMBL" id="RKHK01000001">
    <property type="protein sequence ID" value="ROR74317.1"/>
    <property type="molecule type" value="Genomic_DNA"/>
</dbReference>
<dbReference type="Pfam" id="PF13692">
    <property type="entry name" value="Glyco_trans_1_4"/>
    <property type="match status" value="1"/>
</dbReference>
<evidence type="ECO:0000259" key="4">
    <source>
        <dbReference type="Pfam" id="PF13439"/>
    </source>
</evidence>
<evidence type="ECO:0000313" key="6">
    <source>
        <dbReference type="Proteomes" id="UP000280668"/>
    </source>
</evidence>
<accession>A0A3N2BGE1</accession>
<protein>
    <recommendedName>
        <fullName evidence="1">D-inositol 3-phosphate glycosyltransferase</fullName>
    </recommendedName>
</protein>
<dbReference type="GO" id="GO:0016758">
    <property type="term" value="F:hexosyltransferase activity"/>
    <property type="evidence" value="ECO:0007669"/>
    <property type="project" value="TreeGrafter"/>
</dbReference>
<dbReference type="PANTHER" id="PTHR45947">
    <property type="entry name" value="SULFOQUINOVOSYL TRANSFERASE SQD2"/>
    <property type="match status" value="1"/>
</dbReference>
<evidence type="ECO:0000256" key="1">
    <source>
        <dbReference type="ARBA" id="ARBA00021292"/>
    </source>
</evidence>
<dbReference type="SUPFAM" id="SSF53756">
    <property type="entry name" value="UDP-Glycosyltransferase/glycogen phosphorylase"/>
    <property type="match status" value="1"/>
</dbReference>
<dbReference type="RefSeq" id="WP_123304619.1">
    <property type="nucleotide sequence ID" value="NZ_RKHK01000001.1"/>
</dbReference>